<name>A0A543JK91_9PSEU</name>
<accession>A0A543JK91</accession>
<evidence type="ECO:0000256" key="1">
    <source>
        <dbReference type="SAM" id="Phobius"/>
    </source>
</evidence>
<dbReference type="RefSeq" id="WP_246108006.1">
    <property type="nucleotide sequence ID" value="NZ_VFPP01000001.1"/>
</dbReference>
<evidence type="ECO:0000313" key="3">
    <source>
        <dbReference type="Proteomes" id="UP000316628"/>
    </source>
</evidence>
<reference evidence="2 3" key="1">
    <citation type="submission" date="2019-06" db="EMBL/GenBank/DDBJ databases">
        <title>Sequencing the genomes of 1000 actinobacteria strains.</title>
        <authorList>
            <person name="Klenk H.-P."/>
        </authorList>
    </citation>
    <scope>NUCLEOTIDE SEQUENCE [LARGE SCALE GENOMIC DNA]</scope>
    <source>
        <strain evidence="2 3">DSM 45456</strain>
    </source>
</reference>
<proteinExistence type="predicted"/>
<keyword evidence="1" id="KW-0472">Membrane</keyword>
<organism evidence="2 3">
    <name type="scientific">Saccharothrix saharensis</name>
    <dbReference type="NCBI Taxonomy" id="571190"/>
    <lineage>
        <taxon>Bacteria</taxon>
        <taxon>Bacillati</taxon>
        <taxon>Actinomycetota</taxon>
        <taxon>Actinomycetes</taxon>
        <taxon>Pseudonocardiales</taxon>
        <taxon>Pseudonocardiaceae</taxon>
        <taxon>Saccharothrix</taxon>
    </lineage>
</organism>
<sequence>MKNGPMGKARTVLALVGAAGAATSAFSTLKSARGKKDKLALVNAAASTLVAITGAALAVRGLRKDGKA</sequence>
<keyword evidence="1" id="KW-0812">Transmembrane</keyword>
<feature type="transmembrane region" description="Helical" evidence="1">
    <location>
        <begin position="40"/>
        <end position="59"/>
    </location>
</feature>
<gene>
    <name evidence="2" type="ORF">FHX81_5690</name>
</gene>
<dbReference type="EMBL" id="VFPP01000001">
    <property type="protein sequence ID" value="TQM83272.1"/>
    <property type="molecule type" value="Genomic_DNA"/>
</dbReference>
<protein>
    <submittedName>
        <fullName evidence="2">Uncharacterized protein</fullName>
    </submittedName>
</protein>
<dbReference type="Proteomes" id="UP000316628">
    <property type="component" value="Unassembled WGS sequence"/>
</dbReference>
<keyword evidence="3" id="KW-1185">Reference proteome</keyword>
<evidence type="ECO:0000313" key="2">
    <source>
        <dbReference type="EMBL" id="TQM83272.1"/>
    </source>
</evidence>
<keyword evidence="1" id="KW-1133">Transmembrane helix</keyword>
<comment type="caution">
    <text evidence="2">The sequence shown here is derived from an EMBL/GenBank/DDBJ whole genome shotgun (WGS) entry which is preliminary data.</text>
</comment>
<dbReference type="AlphaFoldDB" id="A0A543JK91"/>